<dbReference type="PROSITE" id="PS50987">
    <property type="entry name" value="HTH_ARSR_2"/>
    <property type="match status" value="1"/>
</dbReference>
<dbReference type="Pfam" id="PF12840">
    <property type="entry name" value="HTH_20"/>
    <property type="match status" value="1"/>
</dbReference>
<organism evidence="2 3">
    <name type="scientific">Inquilinus ginsengisoli</name>
    <dbReference type="NCBI Taxonomy" id="363840"/>
    <lineage>
        <taxon>Bacteria</taxon>
        <taxon>Pseudomonadati</taxon>
        <taxon>Pseudomonadota</taxon>
        <taxon>Alphaproteobacteria</taxon>
        <taxon>Rhodospirillales</taxon>
        <taxon>Rhodospirillaceae</taxon>
        <taxon>Inquilinus</taxon>
    </lineage>
</organism>
<dbReference type="NCBIfam" id="NF033788">
    <property type="entry name" value="HTH_metalloreg"/>
    <property type="match status" value="1"/>
</dbReference>
<dbReference type="Proteomes" id="UP001262410">
    <property type="component" value="Unassembled WGS sequence"/>
</dbReference>
<accession>A0ABU1JK52</accession>
<reference evidence="2 3" key="1">
    <citation type="submission" date="2023-07" db="EMBL/GenBank/DDBJ databases">
        <title>Sorghum-associated microbial communities from plants grown in Nebraska, USA.</title>
        <authorList>
            <person name="Schachtman D."/>
        </authorList>
    </citation>
    <scope>NUCLEOTIDE SEQUENCE [LARGE SCALE GENOMIC DNA]</scope>
    <source>
        <strain evidence="2 3">584</strain>
    </source>
</reference>
<dbReference type="InterPro" id="IPR011991">
    <property type="entry name" value="ArsR-like_HTH"/>
</dbReference>
<dbReference type="PANTHER" id="PTHR38600">
    <property type="entry name" value="TRANSCRIPTIONAL REGULATORY PROTEIN"/>
    <property type="match status" value="1"/>
</dbReference>
<dbReference type="InterPro" id="IPR036388">
    <property type="entry name" value="WH-like_DNA-bd_sf"/>
</dbReference>
<evidence type="ECO:0000313" key="3">
    <source>
        <dbReference type="Proteomes" id="UP001262410"/>
    </source>
</evidence>
<dbReference type="InterPro" id="IPR036390">
    <property type="entry name" value="WH_DNA-bd_sf"/>
</dbReference>
<proteinExistence type="predicted"/>
<feature type="domain" description="HTH arsR-type" evidence="1">
    <location>
        <begin position="1"/>
        <end position="92"/>
    </location>
</feature>
<protein>
    <submittedName>
        <fullName evidence="2">DNA-binding transcriptional ArsR family regulator</fullName>
    </submittedName>
</protein>
<keyword evidence="2" id="KW-0238">DNA-binding</keyword>
<dbReference type="PANTHER" id="PTHR38600:SF2">
    <property type="entry name" value="SLL0088 PROTEIN"/>
    <property type="match status" value="1"/>
</dbReference>
<gene>
    <name evidence="2" type="ORF">E9232_001499</name>
</gene>
<dbReference type="CDD" id="cd00090">
    <property type="entry name" value="HTH_ARSR"/>
    <property type="match status" value="1"/>
</dbReference>
<sequence length="113" mass="12548">MTPDPLDRLFHALSDPTRRGMVDRLSRGPASVKELARPLAMALPSVLKHLHVLEAGGIVLSEKAGRVRTYRIEAAALALIEGWVADRRASWNGRFDRLDRYLADHPDDPGAQE</sequence>
<dbReference type="SUPFAM" id="SSF46785">
    <property type="entry name" value="Winged helix' DNA-binding domain"/>
    <property type="match status" value="1"/>
</dbReference>
<dbReference type="SMART" id="SM00418">
    <property type="entry name" value="HTH_ARSR"/>
    <property type="match status" value="1"/>
</dbReference>
<name>A0ABU1JK52_9PROT</name>
<evidence type="ECO:0000313" key="2">
    <source>
        <dbReference type="EMBL" id="MDR6288992.1"/>
    </source>
</evidence>
<dbReference type="Gene3D" id="1.10.10.10">
    <property type="entry name" value="Winged helix-like DNA-binding domain superfamily/Winged helix DNA-binding domain"/>
    <property type="match status" value="1"/>
</dbReference>
<comment type="caution">
    <text evidence="2">The sequence shown here is derived from an EMBL/GenBank/DDBJ whole genome shotgun (WGS) entry which is preliminary data.</text>
</comment>
<dbReference type="EMBL" id="JAVDPW010000002">
    <property type="protein sequence ID" value="MDR6288992.1"/>
    <property type="molecule type" value="Genomic_DNA"/>
</dbReference>
<dbReference type="InterPro" id="IPR001845">
    <property type="entry name" value="HTH_ArsR_DNA-bd_dom"/>
</dbReference>
<dbReference type="RefSeq" id="WP_309793094.1">
    <property type="nucleotide sequence ID" value="NZ_JAVDPW010000002.1"/>
</dbReference>
<dbReference type="PRINTS" id="PR00778">
    <property type="entry name" value="HTHARSR"/>
</dbReference>
<dbReference type="GO" id="GO:0003677">
    <property type="term" value="F:DNA binding"/>
    <property type="evidence" value="ECO:0007669"/>
    <property type="project" value="UniProtKB-KW"/>
</dbReference>
<keyword evidence="3" id="KW-1185">Reference proteome</keyword>
<evidence type="ECO:0000259" key="1">
    <source>
        <dbReference type="PROSITE" id="PS50987"/>
    </source>
</evidence>